<accession>A0A8J2NPR7</accession>
<name>A0A8J2NPR7_9HEXA</name>
<dbReference type="OrthoDB" id="3934656at2759"/>
<feature type="non-terminal residue" evidence="1">
    <location>
        <position position="54"/>
    </location>
</feature>
<dbReference type="Proteomes" id="UP000708208">
    <property type="component" value="Unassembled WGS sequence"/>
</dbReference>
<keyword evidence="2" id="KW-1185">Reference proteome</keyword>
<protein>
    <submittedName>
        <fullName evidence="1">Uncharacterized protein</fullName>
    </submittedName>
</protein>
<gene>
    <name evidence="1" type="ORF">AFUS01_LOCUS3442</name>
</gene>
<reference evidence="1" key="1">
    <citation type="submission" date="2021-06" db="EMBL/GenBank/DDBJ databases">
        <authorList>
            <person name="Hodson N. C."/>
            <person name="Mongue J. A."/>
            <person name="Jaron S. K."/>
        </authorList>
    </citation>
    <scope>NUCLEOTIDE SEQUENCE</scope>
</reference>
<dbReference type="EMBL" id="CAJVCH010020773">
    <property type="protein sequence ID" value="CAG7689950.1"/>
    <property type="molecule type" value="Genomic_DNA"/>
</dbReference>
<proteinExistence type="predicted"/>
<sequence length="54" mass="6400">FSIKKLSAIDDEMHQFLRKQISDIRGRESYKTEPESFIEAFLQHMESDKIISPE</sequence>
<dbReference type="AlphaFoldDB" id="A0A8J2NPR7"/>
<feature type="non-terminal residue" evidence="1">
    <location>
        <position position="1"/>
    </location>
</feature>
<comment type="caution">
    <text evidence="1">The sequence shown here is derived from an EMBL/GenBank/DDBJ whole genome shotgun (WGS) entry which is preliminary data.</text>
</comment>
<evidence type="ECO:0000313" key="2">
    <source>
        <dbReference type="Proteomes" id="UP000708208"/>
    </source>
</evidence>
<organism evidence="1 2">
    <name type="scientific">Allacma fusca</name>
    <dbReference type="NCBI Taxonomy" id="39272"/>
    <lineage>
        <taxon>Eukaryota</taxon>
        <taxon>Metazoa</taxon>
        <taxon>Ecdysozoa</taxon>
        <taxon>Arthropoda</taxon>
        <taxon>Hexapoda</taxon>
        <taxon>Collembola</taxon>
        <taxon>Symphypleona</taxon>
        <taxon>Sminthuridae</taxon>
        <taxon>Allacma</taxon>
    </lineage>
</organism>
<evidence type="ECO:0000313" key="1">
    <source>
        <dbReference type="EMBL" id="CAG7689950.1"/>
    </source>
</evidence>